<evidence type="ECO:0000313" key="2">
    <source>
        <dbReference type="Proteomes" id="UP000711178"/>
    </source>
</evidence>
<evidence type="ECO:0000313" key="1">
    <source>
        <dbReference type="EMBL" id="MBW8287864.1"/>
    </source>
</evidence>
<comment type="caution">
    <text evidence="1">The sequence shown here is derived from an EMBL/GenBank/DDBJ whole genome shotgun (WGS) entry which is preliminary data.</text>
</comment>
<sequence length="79" mass="8878">MTLKDFLRGLGDDQCRSEFAARCGTSLNYLKSIAYNRNGNGKSAKAWLAVAVDRESQGAVSMEVLCPEFDWGYLRQRLK</sequence>
<proteinExistence type="predicted"/>
<dbReference type="GeneID" id="89687533"/>
<name>A0ABS7FCR0_9NEIS</name>
<organism evidence="1 2">
    <name type="scientific">Chromobacterium subtsugae</name>
    <dbReference type="NCBI Taxonomy" id="251747"/>
    <lineage>
        <taxon>Bacteria</taxon>
        <taxon>Pseudomonadati</taxon>
        <taxon>Pseudomonadota</taxon>
        <taxon>Betaproteobacteria</taxon>
        <taxon>Neisseriales</taxon>
        <taxon>Chromobacteriaceae</taxon>
        <taxon>Chromobacterium</taxon>
    </lineage>
</organism>
<evidence type="ECO:0008006" key="3">
    <source>
        <dbReference type="Google" id="ProtNLM"/>
    </source>
</evidence>
<reference evidence="1 2" key="1">
    <citation type="submission" date="2021-05" db="EMBL/GenBank/DDBJ databases">
        <title>Draft Whole Genome Sequencing Of Biosensor Chromobacterium violaceum Strain CV026 Reveals A Regulatory RNA In Chromobacterium violaceum Phenotype Regulatory Network.</title>
        <authorList>
            <person name="Hong K.W."/>
            <person name="Chan K.G."/>
            <person name="Chang C.-Y."/>
        </authorList>
    </citation>
    <scope>NUCLEOTIDE SEQUENCE [LARGE SCALE GENOMIC DNA]</scope>
    <source>
        <strain evidence="1 2">ATCC 31532</strain>
    </source>
</reference>
<gene>
    <name evidence="1" type="ORF">KIF53_09530</name>
</gene>
<accession>A0ABS7FCR0</accession>
<dbReference type="Proteomes" id="UP000711178">
    <property type="component" value="Unassembled WGS sequence"/>
</dbReference>
<dbReference type="EMBL" id="JAHDTB010000006">
    <property type="protein sequence ID" value="MBW8287864.1"/>
    <property type="molecule type" value="Genomic_DNA"/>
</dbReference>
<dbReference type="RefSeq" id="WP_059184216.1">
    <property type="nucleotide sequence ID" value="NZ_CP142381.1"/>
</dbReference>
<keyword evidence="2" id="KW-1185">Reference proteome</keyword>
<protein>
    <recommendedName>
        <fullName evidence="3">Transcriptional regulator</fullName>
    </recommendedName>
</protein>